<protein>
    <submittedName>
        <fullName evidence="7">MFS transporter</fullName>
    </submittedName>
</protein>
<evidence type="ECO:0000256" key="1">
    <source>
        <dbReference type="ARBA" id="ARBA00004651"/>
    </source>
</evidence>
<evidence type="ECO:0000313" key="7">
    <source>
        <dbReference type="EMBL" id="TDD86743.1"/>
    </source>
</evidence>
<feature type="transmembrane region" description="Helical" evidence="5">
    <location>
        <begin position="72"/>
        <end position="91"/>
    </location>
</feature>
<dbReference type="PRINTS" id="PR01036">
    <property type="entry name" value="TCRTETB"/>
</dbReference>
<keyword evidence="4 5" id="KW-0472">Membrane</keyword>
<dbReference type="InterPro" id="IPR011701">
    <property type="entry name" value="MFS"/>
</dbReference>
<evidence type="ECO:0000259" key="6">
    <source>
        <dbReference type="PROSITE" id="PS50850"/>
    </source>
</evidence>
<accession>A0A4R5BN22</accession>
<dbReference type="PROSITE" id="PS51257">
    <property type="entry name" value="PROKAR_LIPOPROTEIN"/>
    <property type="match status" value="1"/>
</dbReference>
<reference evidence="7 8" key="1">
    <citation type="submission" date="2019-03" db="EMBL/GenBank/DDBJ databases">
        <title>Draft genome sequences of novel Actinobacteria.</title>
        <authorList>
            <person name="Sahin N."/>
            <person name="Ay H."/>
            <person name="Saygin H."/>
        </authorList>
    </citation>
    <scope>NUCLEOTIDE SEQUENCE [LARGE SCALE GENOMIC DNA]</scope>
    <source>
        <strain evidence="7 8">5K548</strain>
    </source>
</reference>
<keyword evidence="3 5" id="KW-1133">Transmembrane helix</keyword>
<dbReference type="AlphaFoldDB" id="A0A4R5BN22"/>
<evidence type="ECO:0000256" key="4">
    <source>
        <dbReference type="ARBA" id="ARBA00023136"/>
    </source>
</evidence>
<dbReference type="Proteomes" id="UP000294723">
    <property type="component" value="Unassembled WGS sequence"/>
</dbReference>
<dbReference type="PROSITE" id="PS50850">
    <property type="entry name" value="MFS"/>
    <property type="match status" value="1"/>
</dbReference>
<keyword evidence="8" id="KW-1185">Reference proteome</keyword>
<keyword evidence="2 5" id="KW-0812">Transmembrane</keyword>
<gene>
    <name evidence="7" type="ORF">E1202_17985</name>
</gene>
<feature type="transmembrane region" description="Helical" evidence="5">
    <location>
        <begin position="282"/>
        <end position="301"/>
    </location>
</feature>
<dbReference type="Gene3D" id="1.20.1720.10">
    <property type="entry name" value="Multidrug resistance protein D"/>
    <property type="match status" value="1"/>
</dbReference>
<dbReference type="InterPro" id="IPR020846">
    <property type="entry name" value="MFS_dom"/>
</dbReference>
<evidence type="ECO:0000256" key="2">
    <source>
        <dbReference type="ARBA" id="ARBA00022692"/>
    </source>
</evidence>
<feature type="domain" description="Major facilitator superfamily (MFS) profile" evidence="6">
    <location>
        <begin position="1"/>
        <end position="413"/>
    </location>
</feature>
<feature type="transmembrane region" description="Helical" evidence="5">
    <location>
        <begin position="160"/>
        <end position="178"/>
    </location>
</feature>
<sequence>MSDVRRCRALAAVSAGAGCVQLDALALNPALPEIGRELVGAQSWVVTAYLLAAGASMPAAGRAGDCFGRRNALVTGLLLFGLAALGCAWAPSSPALIALRVAQGAGAALIMPVGVSLLSTAFPVHARSRAIGVALGTAGLATAVGPLVGGTLAHALSWRAIFAASAALALLAALLAATSRAEQARRATPMDWPGLVTVTAACAGAALLVDRLPEFGPESALVLGGTVLLLLGFARARRGAPRPALLGNARYLALTGAGAVSNAATVGVLVTVPAVLQAERGMSAIGAGVALLLPAVLMACAGPLAGRVDLARAERVMAVCAVAAGLVLVLLDPADLVAVSLAGFALGVANALALAGSQAVVEEERAGQAAGISKAVITLAGGFGAVLTESGSLVGVGAGCLVVAVVLGVRCAR</sequence>
<comment type="subcellular location">
    <subcellularLocation>
        <location evidence="1">Cell membrane</location>
        <topology evidence="1">Multi-pass membrane protein</topology>
    </subcellularLocation>
</comment>
<dbReference type="InterPro" id="IPR036259">
    <property type="entry name" value="MFS_trans_sf"/>
</dbReference>
<proteinExistence type="predicted"/>
<feature type="transmembrane region" description="Helical" evidence="5">
    <location>
        <begin position="215"/>
        <end position="234"/>
    </location>
</feature>
<dbReference type="Gene3D" id="1.20.1250.20">
    <property type="entry name" value="MFS general substrate transporter like domains"/>
    <property type="match status" value="1"/>
</dbReference>
<dbReference type="EMBL" id="SMLA01000027">
    <property type="protein sequence ID" value="TDD86743.1"/>
    <property type="molecule type" value="Genomic_DNA"/>
</dbReference>
<feature type="transmembrane region" description="Helical" evidence="5">
    <location>
        <begin position="130"/>
        <end position="148"/>
    </location>
</feature>
<feature type="transmembrane region" description="Helical" evidence="5">
    <location>
        <begin position="97"/>
        <end position="118"/>
    </location>
</feature>
<feature type="transmembrane region" description="Helical" evidence="5">
    <location>
        <begin position="190"/>
        <end position="209"/>
    </location>
</feature>
<feature type="transmembrane region" description="Helical" evidence="5">
    <location>
        <begin position="254"/>
        <end position="276"/>
    </location>
</feature>
<dbReference type="Pfam" id="PF07690">
    <property type="entry name" value="MFS_1"/>
    <property type="match status" value="1"/>
</dbReference>
<comment type="caution">
    <text evidence="7">The sequence shown here is derived from an EMBL/GenBank/DDBJ whole genome shotgun (WGS) entry which is preliminary data.</text>
</comment>
<feature type="transmembrane region" description="Helical" evidence="5">
    <location>
        <begin position="313"/>
        <end position="331"/>
    </location>
</feature>
<name>A0A4R5BN22_9PSEU</name>
<dbReference type="SUPFAM" id="SSF103473">
    <property type="entry name" value="MFS general substrate transporter"/>
    <property type="match status" value="1"/>
</dbReference>
<evidence type="ECO:0000256" key="5">
    <source>
        <dbReference type="SAM" id="Phobius"/>
    </source>
</evidence>
<dbReference type="GO" id="GO:0005886">
    <property type="term" value="C:plasma membrane"/>
    <property type="evidence" value="ECO:0007669"/>
    <property type="project" value="UniProtKB-SubCell"/>
</dbReference>
<organism evidence="7 8">
    <name type="scientific">Saccharopolyspora karakumensis</name>
    <dbReference type="NCBI Taxonomy" id="2530386"/>
    <lineage>
        <taxon>Bacteria</taxon>
        <taxon>Bacillati</taxon>
        <taxon>Actinomycetota</taxon>
        <taxon>Actinomycetes</taxon>
        <taxon>Pseudonocardiales</taxon>
        <taxon>Pseudonocardiaceae</taxon>
        <taxon>Saccharopolyspora</taxon>
    </lineage>
</organism>
<dbReference type="PANTHER" id="PTHR42718:SF49">
    <property type="entry name" value="EXPORT PROTEIN"/>
    <property type="match status" value="1"/>
</dbReference>
<evidence type="ECO:0000313" key="8">
    <source>
        <dbReference type="Proteomes" id="UP000294723"/>
    </source>
</evidence>
<evidence type="ECO:0000256" key="3">
    <source>
        <dbReference type="ARBA" id="ARBA00022989"/>
    </source>
</evidence>
<feature type="transmembrane region" description="Helical" evidence="5">
    <location>
        <begin position="393"/>
        <end position="412"/>
    </location>
</feature>
<dbReference type="GO" id="GO:0022857">
    <property type="term" value="F:transmembrane transporter activity"/>
    <property type="evidence" value="ECO:0007669"/>
    <property type="project" value="InterPro"/>
</dbReference>
<dbReference type="RefSeq" id="WP_132684313.1">
    <property type="nucleotide sequence ID" value="NZ_SMLA01000027.1"/>
</dbReference>
<dbReference type="PANTHER" id="PTHR42718">
    <property type="entry name" value="MAJOR FACILITATOR SUPERFAMILY MULTIDRUG TRANSPORTER MFSC"/>
    <property type="match status" value="1"/>
</dbReference>